<dbReference type="AlphaFoldDB" id="A0A9P4S2E4"/>
<proteinExistence type="predicted"/>
<evidence type="ECO:0000313" key="2">
    <source>
        <dbReference type="EMBL" id="KAF2834961.1"/>
    </source>
</evidence>
<sequence>VSGGFASLTFNNTIDADKPLCQFEAAGGSCNDPHCHNQHFREMVLEGHEVLVELGTIGSTHSLEKKKQWADALKVVLAELRLHGAKDTDPVASRIVAFRRKFFDDPTKVLDI</sequence>
<feature type="domain" description="Putative zinc-finger" evidence="1">
    <location>
        <begin position="20"/>
        <end position="41"/>
    </location>
</feature>
<protein>
    <recommendedName>
        <fullName evidence="1">Putative zinc-finger domain-containing protein</fullName>
    </recommendedName>
</protein>
<dbReference type="OrthoDB" id="1922977at2759"/>
<evidence type="ECO:0000313" key="3">
    <source>
        <dbReference type="Proteomes" id="UP000799429"/>
    </source>
</evidence>
<dbReference type="EMBL" id="MU006113">
    <property type="protein sequence ID" value="KAF2834961.1"/>
    <property type="molecule type" value="Genomic_DNA"/>
</dbReference>
<keyword evidence="3" id="KW-1185">Reference proteome</keyword>
<organism evidence="2 3">
    <name type="scientific">Patellaria atrata CBS 101060</name>
    <dbReference type="NCBI Taxonomy" id="1346257"/>
    <lineage>
        <taxon>Eukaryota</taxon>
        <taxon>Fungi</taxon>
        <taxon>Dikarya</taxon>
        <taxon>Ascomycota</taxon>
        <taxon>Pezizomycotina</taxon>
        <taxon>Dothideomycetes</taxon>
        <taxon>Dothideomycetes incertae sedis</taxon>
        <taxon>Patellariales</taxon>
        <taxon>Patellariaceae</taxon>
        <taxon>Patellaria</taxon>
    </lineage>
</organism>
<reference evidence="2" key="1">
    <citation type="journal article" date="2020" name="Stud. Mycol.">
        <title>101 Dothideomycetes genomes: a test case for predicting lifestyles and emergence of pathogens.</title>
        <authorList>
            <person name="Haridas S."/>
            <person name="Albert R."/>
            <person name="Binder M."/>
            <person name="Bloem J."/>
            <person name="Labutti K."/>
            <person name="Salamov A."/>
            <person name="Andreopoulos B."/>
            <person name="Baker S."/>
            <person name="Barry K."/>
            <person name="Bills G."/>
            <person name="Bluhm B."/>
            <person name="Cannon C."/>
            <person name="Castanera R."/>
            <person name="Culley D."/>
            <person name="Daum C."/>
            <person name="Ezra D."/>
            <person name="Gonzalez J."/>
            <person name="Henrissat B."/>
            <person name="Kuo A."/>
            <person name="Liang C."/>
            <person name="Lipzen A."/>
            <person name="Lutzoni F."/>
            <person name="Magnuson J."/>
            <person name="Mondo S."/>
            <person name="Nolan M."/>
            <person name="Ohm R."/>
            <person name="Pangilinan J."/>
            <person name="Park H.-J."/>
            <person name="Ramirez L."/>
            <person name="Alfaro M."/>
            <person name="Sun H."/>
            <person name="Tritt A."/>
            <person name="Yoshinaga Y."/>
            <person name="Zwiers L.-H."/>
            <person name="Turgeon B."/>
            <person name="Goodwin S."/>
            <person name="Spatafora J."/>
            <person name="Crous P."/>
            <person name="Grigoriev I."/>
        </authorList>
    </citation>
    <scope>NUCLEOTIDE SEQUENCE</scope>
    <source>
        <strain evidence="2">CBS 101060</strain>
    </source>
</reference>
<dbReference type="Proteomes" id="UP000799429">
    <property type="component" value="Unassembled WGS sequence"/>
</dbReference>
<evidence type="ECO:0000259" key="1">
    <source>
        <dbReference type="Pfam" id="PF10650"/>
    </source>
</evidence>
<name>A0A9P4S2E4_9PEZI</name>
<accession>A0A9P4S2E4</accession>
<dbReference type="InterPro" id="IPR019607">
    <property type="entry name" value="Putative_zinc-finger_domain"/>
</dbReference>
<comment type="caution">
    <text evidence="2">The sequence shown here is derived from an EMBL/GenBank/DDBJ whole genome shotgun (WGS) entry which is preliminary data.</text>
</comment>
<feature type="non-terminal residue" evidence="2">
    <location>
        <position position="1"/>
    </location>
</feature>
<dbReference type="Pfam" id="PF10650">
    <property type="entry name" value="zf-C3H1"/>
    <property type="match status" value="1"/>
</dbReference>
<gene>
    <name evidence="2" type="ORF">M501DRAFT_943197</name>
</gene>